<dbReference type="RefSeq" id="WP_096600273.1">
    <property type="nucleotide sequence ID" value="NZ_OBEN01000001.1"/>
</dbReference>
<dbReference type="InterPro" id="IPR002528">
    <property type="entry name" value="MATE_fam"/>
</dbReference>
<gene>
    <name evidence="11" type="ORF">SAMN06265353_0254</name>
</gene>
<dbReference type="GO" id="GO:0006811">
    <property type="term" value="P:monoatomic ion transport"/>
    <property type="evidence" value="ECO:0007669"/>
    <property type="project" value="UniProtKB-KW"/>
</dbReference>
<dbReference type="GO" id="GO:0042910">
    <property type="term" value="F:xenobiotic transmembrane transporter activity"/>
    <property type="evidence" value="ECO:0007669"/>
    <property type="project" value="InterPro"/>
</dbReference>
<feature type="transmembrane region" description="Helical" evidence="10">
    <location>
        <begin position="295"/>
        <end position="314"/>
    </location>
</feature>
<keyword evidence="12" id="KW-1185">Reference proteome</keyword>
<evidence type="ECO:0000313" key="11">
    <source>
        <dbReference type="EMBL" id="SNZ11496.1"/>
    </source>
</evidence>
<feature type="transmembrane region" description="Helical" evidence="10">
    <location>
        <begin position="207"/>
        <end position="227"/>
    </location>
</feature>
<feature type="transmembrane region" description="Helical" evidence="10">
    <location>
        <begin position="39"/>
        <end position="63"/>
    </location>
</feature>
<feature type="transmembrane region" description="Helical" evidence="10">
    <location>
        <begin position="326"/>
        <end position="345"/>
    </location>
</feature>
<feature type="transmembrane region" description="Helical" evidence="10">
    <location>
        <begin position="177"/>
        <end position="195"/>
    </location>
</feature>
<protein>
    <recommendedName>
        <fullName evidence="9">Multidrug-efflux transporter</fullName>
    </recommendedName>
</protein>
<evidence type="ECO:0000256" key="5">
    <source>
        <dbReference type="ARBA" id="ARBA00022692"/>
    </source>
</evidence>
<evidence type="ECO:0000256" key="2">
    <source>
        <dbReference type="ARBA" id="ARBA00022448"/>
    </source>
</evidence>
<dbReference type="PANTHER" id="PTHR43298:SF2">
    <property type="entry name" value="FMN_FAD EXPORTER YEEO-RELATED"/>
    <property type="match status" value="1"/>
</dbReference>
<reference evidence="12" key="1">
    <citation type="submission" date="2017-09" db="EMBL/GenBank/DDBJ databases">
        <authorList>
            <person name="Varghese N."/>
            <person name="Submissions S."/>
        </authorList>
    </citation>
    <scope>NUCLEOTIDE SEQUENCE [LARGE SCALE GENOMIC DNA]</scope>
    <source>
        <strain evidence="12">DSM 2913</strain>
    </source>
</reference>
<dbReference type="PIRSF" id="PIRSF006603">
    <property type="entry name" value="DinF"/>
    <property type="match status" value="1"/>
</dbReference>
<dbReference type="InterPro" id="IPR050222">
    <property type="entry name" value="MATE_MdtK"/>
</dbReference>
<keyword evidence="8 10" id="KW-0472">Membrane</keyword>
<evidence type="ECO:0000256" key="1">
    <source>
        <dbReference type="ARBA" id="ARBA00004651"/>
    </source>
</evidence>
<proteinExistence type="predicted"/>
<dbReference type="GO" id="GO:0005886">
    <property type="term" value="C:plasma membrane"/>
    <property type="evidence" value="ECO:0007669"/>
    <property type="project" value="UniProtKB-SubCell"/>
</dbReference>
<dbReference type="OrthoDB" id="62420at2"/>
<keyword evidence="2" id="KW-0813">Transport</keyword>
<sequence>MSRISLKKKNGLIVDPKEGWDSVARKVIKLALPIILSNLLYTVESAFSIILVSGLSSTAVAAVGYSASMLWFIYSLMALSYTGTSVLVAQMTGARKDPSPALLWGLLISFLIALPLTFVGTDLVTFLMEKFGASKQVVSLARDYLDPVFDFITVGFITNTVYAAYNGYGDTKTPFQVALLMNVVNISSAYLLIYGNLGFPRMEVRGAGWGIALSELVGLLAYVILYITKKKPFPLCWDFSKSVLLSILRIGTPTALERAFSSLSFNIFVGFLASFGDKVLAAHQIGLRVESASFMIGFGFMVASTTLSGQNWGARNYAGLDYGIRITAHLTAFLMGFMGVLLALFPKYFSLIFTRDVQVIEYAVYYLVIVAFSQPQMAYASIYSGALKGMGKTHIPLLVNSTSFWVFRIIPSYFLLKYFHTPLVPWVFMSVEMTTRAIIFYIAYKREVSKLLNCETEEEKCKKADIEGVKRQTL</sequence>
<dbReference type="InterPro" id="IPR048279">
    <property type="entry name" value="MdtK-like"/>
</dbReference>
<feature type="transmembrane region" description="Helical" evidence="10">
    <location>
        <begin position="255"/>
        <end position="275"/>
    </location>
</feature>
<evidence type="ECO:0000256" key="3">
    <source>
        <dbReference type="ARBA" id="ARBA00022449"/>
    </source>
</evidence>
<dbReference type="AlphaFoldDB" id="A0A285NUD3"/>
<organism evidence="11 12">
    <name type="scientific">Hydrogenobacter hydrogenophilus</name>
    <dbReference type="NCBI Taxonomy" id="35835"/>
    <lineage>
        <taxon>Bacteria</taxon>
        <taxon>Pseudomonadati</taxon>
        <taxon>Aquificota</taxon>
        <taxon>Aquificia</taxon>
        <taxon>Aquificales</taxon>
        <taxon>Aquificaceae</taxon>
        <taxon>Hydrogenobacter</taxon>
    </lineage>
</organism>
<dbReference type="EMBL" id="OBEN01000001">
    <property type="protein sequence ID" value="SNZ11496.1"/>
    <property type="molecule type" value="Genomic_DNA"/>
</dbReference>
<feature type="transmembrane region" description="Helical" evidence="10">
    <location>
        <begin position="426"/>
        <end position="444"/>
    </location>
</feature>
<keyword evidence="5 10" id="KW-0812">Transmembrane</keyword>
<evidence type="ECO:0000256" key="7">
    <source>
        <dbReference type="ARBA" id="ARBA00023065"/>
    </source>
</evidence>
<keyword evidence="7" id="KW-0406">Ion transport</keyword>
<feature type="transmembrane region" description="Helical" evidence="10">
    <location>
        <begin position="101"/>
        <end position="128"/>
    </location>
</feature>
<feature type="transmembrane region" description="Helical" evidence="10">
    <location>
        <begin position="69"/>
        <end position="89"/>
    </location>
</feature>
<comment type="subcellular location">
    <subcellularLocation>
        <location evidence="1">Cell membrane</location>
        <topology evidence="1">Multi-pass membrane protein</topology>
    </subcellularLocation>
</comment>
<evidence type="ECO:0000256" key="4">
    <source>
        <dbReference type="ARBA" id="ARBA00022475"/>
    </source>
</evidence>
<name>A0A285NUD3_9AQUI</name>
<evidence type="ECO:0000313" key="12">
    <source>
        <dbReference type="Proteomes" id="UP000218627"/>
    </source>
</evidence>
<dbReference type="CDD" id="cd13137">
    <property type="entry name" value="MATE_NorM_like"/>
    <property type="match status" value="1"/>
</dbReference>
<dbReference type="PANTHER" id="PTHR43298">
    <property type="entry name" value="MULTIDRUG RESISTANCE PROTEIN NORM-RELATED"/>
    <property type="match status" value="1"/>
</dbReference>
<dbReference type="Proteomes" id="UP000218627">
    <property type="component" value="Unassembled WGS sequence"/>
</dbReference>
<keyword evidence="6 10" id="KW-1133">Transmembrane helix</keyword>
<feature type="transmembrane region" description="Helical" evidence="10">
    <location>
        <begin position="365"/>
        <end position="383"/>
    </location>
</feature>
<keyword evidence="4" id="KW-1003">Cell membrane</keyword>
<accession>A0A285NUD3</accession>
<evidence type="ECO:0000256" key="9">
    <source>
        <dbReference type="ARBA" id="ARBA00031636"/>
    </source>
</evidence>
<dbReference type="Pfam" id="PF01554">
    <property type="entry name" value="MatE"/>
    <property type="match status" value="2"/>
</dbReference>
<evidence type="ECO:0000256" key="10">
    <source>
        <dbReference type="SAM" id="Phobius"/>
    </source>
</evidence>
<evidence type="ECO:0000256" key="8">
    <source>
        <dbReference type="ARBA" id="ARBA00023136"/>
    </source>
</evidence>
<dbReference type="NCBIfam" id="TIGR00797">
    <property type="entry name" value="matE"/>
    <property type="match status" value="1"/>
</dbReference>
<dbReference type="GO" id="GO:0015297">
    <property type="term" value="F:antiporter activity"/>
    <property type="evidence" value="ECO:0007669"/>
    <property type="project" value="UniProtKB-KW"/>
</dbReference>
<evidence type="ECO:0000256" key="6">
    <source>
        <dbReference type="ARBA" id="ARBA00022989"/>
    </source>
</evidence>
<keyword evidence="3" id="KW-0050">Antiport</keyword>